<dbReference type="KEGG" id="tgg:A3K92_03530"/>
<evidence type="ECO:0000313" key="2">
    <source>
        <dbReference type="Proteomes" id="UP000250134"/>
    </source>
</evidence>
<dbReference type="Gene3D" id="3.40.50.880">
    <property type="match status" value="1"/>
</dbReference>
<dbReference type="GO" id="GO:0005829">
    <property type="term" value="C:cytosol"/>
    <property type="evidence" value="ECO:0007669"/>
    <property type="project" value="TreeGrafter"/>
</dbReference>
<dbReference type="GO" id="GO:0016811">
    <property type="term" value="F:hydrolase activity, acting on carbon-nitrogen (but not peptide) bonds, in linear amides"/>
    <property type="evidence" value="ECO:0007669"/>
    <property type="project" value="InterPro"/>
</dbReference>
<dbReference type="PANTHER" id="PTHR43235">
    <property type="entry name" value="GLUTAMINE AMIDOTRANSFERASE PB2B2.05-RELATED"/>
    <property type="match status" value="1"/>
</dbReference>
<sequence length="259" mass="29455">MKPFIAIIVGTEESSWISIKQQFNVIKNAGGIPGVFLPDGDPEDIVDIADAIVLTDGPDVHPYFYGADPSPYIRSVDYDRDKFEIELFKLALKRDVPVLGISRGMHIMNVAMDGTLYQDIASEIPKAIKHDWDIRQTNPHQRLHGIRLKTASKVYEAIKDYLEVSSTNETFIHVNSFHHQAVKKVGEGFKPIAFSIDGITEAIEREEGFYVGVQWRPEYLPEMIGLYKALINAARESQYRRIERENTEMQEELLSGNEM</sequence>
<protein>
    <submittedName>
        <fullName evidence="1">Gamma-glutamyl-gamma-aminobutyrate hydrolase</fullName>
    </submittedName>
</protein>
<dbReference type="Proteomes" id="UP000250134">
    <property type="component" value="Chromosome"/>
</dbReference>
<proteinExistence type="predicted"/>
<dbReference type="InterPro" id="IPR011697">
    <property type="entry name" value="Peptidase_C26"/>
</dbReference>
<dbReference type="OrthoDB" id="3321at2157"/>
<dbReference type="RefSeq" id="WP_088884949.1">
    <property type="nucleotide sequence ID" value="NZ_CP014855.1"/>
</dbReference>
<reference evidence="1 2" key="1">
    <citation type="submission" date="2016-03" db="EMBL/GenBank/DDBJ databases">
        <title>Complete genome sequence of Thermococcus gorgonarius.</title>
        <authorList>
            <person name="Oger P.M."/>
        </authorList>
    </citation>
    <scope>NUCLEOTIDE SEQUENCE [LARGE SCALE GENOMIC DNA]</scope>
    <source>
        <strain evidence="1 2">W-12</strain>
    </source>
</reference>
<accession>A0A2Z2M437</accession>
<dbReference type="Pfam" id="PF07722">
    <property type="entry name" value="Peptidase_C26"/>
    <property type="match status" value="1"/>
</dbReference>
<dbReference type="InterPro" id="IPR029062">
    <property type="entry name" value="Class_I_gatase-like"/>
</dbReference>
<dbReference type="PROSITE" id="PS51273">
    <property type="entry name" value="GATASE_TYPE_1"/>
    <property type="match status" value="1"/>
</dbReference>
<dbReference type="EMBL" id="CP014855">
    <property type="protein sequence ID" value="ASJ00610.1"/>
    <property type="molecule type" value="Genomic_DNA"/>
</dbReference>
<dbReference type="AlphaFoldDB" id="A0A2Z2M437"/>
<gene>
    <name evidence="1" type="ORF">A3K92_03530</name>
</gene>
<dbReference type="InterPro" id="IPR044668">
    <property type="entry name" value="PuuD-like"/>
</dbReference>
<keyword evidence="1" id="KW-0378">Hydrolase</keyword>
<dbReference type="GeneID" id="33331590"/>
<dbReference type="SUPFAM" id="SSF52317">
    <property type="entry name" value="Class I glutamine amidotransferase-like"/>
    <property type="match status" value="1"/>
</dbReference>
<organism evidence="1 2">
    <name type="scientific">Thermococcus gorgonarius</name>
    <dbReference type="NCBI Taxonomy" id="71997"/>
    <lineage>
        <taxon>Archaea</taxon>
        <taxon>Methanobacteriati</taxon>
        <taxon>Methanobacteriota</taxon>
        <taxon>Thermococci</taxon>
        <taxon>Thermococcales</taxon>
        <taxon>Thermococcaceae</taxon>
        <taxon>Thermococcus</taxon>
    </lineage>
</organism>
<evidence type="ECO:0000313" key="1">
    <source>
        <dbReference type="EMBL" id="ASJ00610.1"/>
    </source>
</evidence>
<dbReference type="CDD" id="cd01745">
    <property type="entry name" value="GATase1_2"/>
    <property type="match status" value="1"/>
</dbReference>
<dbReference type="PANTHER" id="PTHR43235:SF1">
    <property type="entry name" value="GLUTAMINE AMIDOTRANSFERASE PB2B2.05-RELATED"/>
    <property type="match status" value="1"/>
</dbReference>
<keyword evidence="2" id="KW-1185">Reference proteome</keyword>
<name>A0A2Z2M437_THEGO</name>